<accession>A0ABW5S965</accession>
<evidence type="ECO:0000256" key="2">
    <source>
        <dbReference type="ARBA" id="ARBA00023125"/>
    </source>
</evidence>
<feature type="domain" description="HTH marR-type" evidence="4">
    <location>
        <begin position="1"/>
        <end position="142"/>
    </location>
</feature>
<dbReference type="InterPro" id="IPR036388">
    <property type="entry name" value="WH-like_DNA-bd_sf"/>
</dbReference>
<proteinExistence type="predicted"/>
<dbReference type="PANTHER" id="PTHR42756">
    <property type="entry name" value="TRANSCRIPTIONAL REGULATOR, MARR"/>
    <property type="match status" value="1"/>
</dbReference>
<dbReference type="Proteomes" id="UP001597399">
    <property type="component" value="Unassembled WGS sequence"/>
</dbReference>
<dbReference type="PANTHER" id="PTHR42756:SF1">
    <property type="entry name" value="TRANSCRIPTIONAL REPRESSOR OF EMRAB OPERON"/>
    <property type="match status" value="1"/>
</dbReference>
<evidence type="ECO:0000259" key="4">
    <source>
        <dbReference type="PROSITE" id="PS50995"/>
    </source>
</evidence>
<evidence type="ECO:0000313" key="5">
    <source>
        <dbReference type="EMBL" id="MFD2695242.1"/>
    </source>
</evidence>
<evidence type="ECO:0000256" key="1">
    <source>
        <dbReference type="ARBA" id="ARBA00023015"/>
    </source>
</evidence>
<name>A0ABW5S965_9BACL</name>
<dbReference type="Pfam" id="PF01047">
    <property type="entry name" value="MarR"/>
    <property type="match status" value="1"/>
</dbReference>
<dbReference type="EMBL" id="JBHUMQ010000039">
    <property type="protein sequence ID" value="MFD2695242.1"/>
    <property type="molecule type" value="Genomic_DNA"/>
</dbReference>
<evidence type="ECO:0000256" key="3">
    <source>
        <dbReference type="ARBA" id="ARBA00023163"/>
    </source>
</evidence>
<keyword evidence="6" id="KW-1185">Reference proteome</keyword>
<dbReference type="Gene3D" id="1.10.10.10">
    <property type="entry name" value="Winged helix-like DNA-binding domain superfamily/Winged helix DNA-binding domain"/>
    <property type="match status" value="1"/>
</dbReference>
<evidence type="ECO:0000313" key="6">
    <source>
        <dbReference type="Proteomes" id="UP001597399"/>
    </source>
</evidence>
<reference evidence="6" key="1">
    <citation type="journal article" date="2019" name="Int. J. Syst. Evol. Microbiol.">
        <title>The Global Catalogue of Microorganisms (GCM) 10K type strain sequencing project: providing services to taxonomists for standard genome sequencing and annotation.</title>
        <authorList>
            <consortium name="The Broad Institute Genomics Platform"/>
            <consortium name="The Broad Institute Genome Sequencing Center for Infectious Disease"/>
            <person name="Wu L."/>
            <person name="Ma J."/>
        </authorList>
    </citation>
    <scope>NUCLEOTIDE SEQUENCE [LARGE SCALE GENOMIC DNA]</scope>
    <source>
        <strain evidence="6">TISTR 2466</strain>
    </source>
</reference>
<dbReference type="RefSeq" id="WP_253061006.1">
    <property type="nucleotide sequence ID" value="NZ_JAMXWM010000007.1"/>
</dbReference>
<keyword evidence="3" id="KW-0804">Transcription</keyword>
<sequence>MKIRTMGSATNKGILSWFYISRTYHIQLKRYSQFLKTWSLTPSQYEVLVNIRESGRMSQKELAEKMFLTKGNITQLIIKMENEGYISREQEWKTKYIRLTEKGNQLLDRIRPEQVNYFSQQFQGLTKKEQKRLIKLLKKVNETQINQDNE</sequence>
<dbReference type="InterPro" id="IPR000835">
    <property type="entry name" value="HTH_MarR-typ"/>
</dbReference>
<gene>
    <name evidence="5" type="ORF">ACFSUE_16675</name>
</gene>
<keyword evidence="2" id="KW-0238">DNA-binding</keyword>
<comment type="caution">
    <text evidence="5">The sequence shown here is derived from an EMBL/GenBank/DDBJ whole genome shotgun (WGS) entry which is preliminary data.</text>
</comment>
<dbReference type="CDD" id="cd00090">
    <property type="entry name" value="HTH_ARSR"/>
    <property type="match status" value="1"/>
</dbReference>
<organism evidence="5 6">
    <name type="scientific">Sporolactobacillus shoreicorticis</name>
    <dbReference type="NCBI Taxonomy" id="1923877"/>
    <lineage>
        <taxon>Bacteria</taxon>
        <taxon>Bacillati</taxon>
        <taxon>Bacillota</taxon>
        <taxon>Bacilli</taxon>
        <taxon>Bacillales</taxon>
        <taxon>Sporolactobacillaceae</taxon>
        <taxon>Sporolactobacillus</taxon>
    </lineage>
</organism>
<protein>
    <submittedName>
        <fullName evidence="5">MarR family winged helix-turn-helix transcriptional regulator</fullName>
    </submittedName>
</protein>
<dbReference type="InterPro" id="IPR036390">
    <property type="entry name" value="WH_DNA-bd_sf"/>
</dbReference>
<keyword evidence="1" id="KW-0805">Transcription regulation</keyword>
<dbReference type="SMART" id="SM00347">
    <property type="entry name" value="HTH_MARR"/>
    <property type="match status" value="1"/>
</dbReference>
<dbReference type="PROSITE" id="PS50995">
    <property type="entry name" value="HTH_MARR_2"/>
    <property type="match status" value="1"/>
</dbReference>
<dbReference type="InterPro" id="IPR011991">
    <property type="entry name" value="ArsR-like_HTH"/>
</dbReference>
<dbReference type="PRINTS" id="PR00598">
    <property type="entry name" value="HTHMARR"/>
</dbReference>
<dbReference type="SUPFAM" id="SSF46785">
    <property type="entry name" value="Winged helix' DNA-binding domain"/>
    <property type="match status" value="1"/>
</dbReference>